<organism evidence="1 2">
    <name type="scientific">Amycolatopsis camponoti</name>
    <dbReference type="NCBI Taxonomy" id="2606593"/>
    <lineage>
        <taxon>Bacteria</taxon>
        <taxon>Bacillati</taxon>
        <taxon>Actinomycetota</taxon>
        <taxon>Actinomycetes</taxon>
        <taxon>Pseudonocardiales</taxon>
        <taxon>Pseudonocardiaceae</taxon>
        <taxon>Amycolatopsis</taxon>
    </lineage>
</organism>
<evidence type="ECO:0000313" key="2">
    <source>
        <dbReference type="Proteomes" id="UP000399805"/>
    </source>
</evidence>
<protein>
    <recommendedName>
        <fullName evidence="3">Nucleotidyltransferase family protein</fullName>
    </recommendedName>
</protein>
<gene>
    <name evidence="1" type="ORF">AA23TX_02213</name>
</gene>
<dbReference type="AlphaFoldDB" id="A0A6I8LJW2"/>
<dbReference type="RefSeq" id="WP_155542405.1">
    <property type="nucleotide sequence ID" value="NZ_CABVGP010000001.1"/>
</dbReference>
<name>A0A6I8LJW2_9PSEU</name>
<reference evidence="1 2" key="1">
    <citation type="submission" date="2019-09" db="EMBL/GenBank/DDBJ databases">
        <authorList>
            <person name="Leyn A S."/>
        </authorList>
    </citation>
    <scope>NUCLEOTIDE SEQUENCE [LARGE SCALE GENOMIC DNA]</scope>
    <source>
        <strain evidence="1">AA231_1</strain>
    </source>
</reference>
<proteinExistence type="predicted"/>
<keyword evidence="2" id="KW-1185">Reference proteome</keyword>
<evidence type="ECO:0008006" key="3">
    <source>
        <dbReference type="Google" id="ProtNLM"/>
    </source>
</evidence>
<dbReference type="Proteomes" id="UP000399805">
    <property type="component" value="Unassembled WGS sequence"/>
</dbReference>
<dbReference type="EMBL" id="CABVGP010000001">
    <property type="protein sequence ID" value="VVJ17192.1"/>
    <property type="molecule type" value="Genomic_DNA"/>
</dbReference>
<sequence>MTTTPEAKRLFRNEFIRELLAWDLDPRHFVLFGSAPLLAHGLRTTIRDLDVVARGDVLAWARRTGVPSVGAYSGDPVWQCGRGRIQFSAGWITSRWDVDNLMDNAEVIGGLRLARLEDVLQYKTELSRPKDLADIQRIRAQLGKASLELPRPQLICLK</sequence>
<accession>A0A6I8LJW2</accession>
<evidence type="ECO:0000313" key="1">
    <source>
        <dbReference type="EMBL" id="VVJ17192.1"/>
    </source>
</evidence>